<keyword evidence="2" id="KW-1185">Reference proteome</keyword>
<sequence>MEKHAFSERLIDEIEKERVLWDMASQLYKANHLKEVAWRRVATSMGCSVGEVKARWKNLRDSFRRVFKARNPIPKSGAGAEDGEIDDSAKTWLFYDRLLFLKDTIVGRPTSGNLEQLPTEESSSTDQEATPGVTAESVFAEMMTETSSSSELEADELNKEASTSSRVGANGKRSMPRKISQPEGSARKRRKPYENEIDSLASIVTKKPDEAECFGQIIACKLRRCPGRLREAMELDILTTASKYLHERISDD</sequence>
<dbReference type="EMBL" id="CM023480">
    <property type="protein sequence ID" value="KAH7970994.1"/>
    <property type="molecule type" value="Genomic_DNA"/>
</dbReference>
<name>A0ACB8DK75_DERSI</name>
<gene>
    <name evidence="1" type="ORF">HPB49_017636</name>
</gene>
<reference evidence="1" key="1">
    <citation type="submission" date="2020-05" db="EMBL/GenBank/DDBJ databases">
        <title>Large-scale comparative analyses of tick genomes elucidate their genetic diversity and vector capacities.</title>
        <authorList>
            <person name="Jia N."/>
            <person name="Wang J."/>
            <person name="Shi W."/>
            <person name="Du L."/>
            <person name="Sun Y."/>
            <person name="Zhan W."/>
            <person name="Jiang J."/>
            <person name="Wang Q."/>
            <person name="Zhang B."/>
            <person name="Ji P."/>
            <person name="Sakyi L.B."/>
            <person name="Cui X."/>
            <person name="Yuan T."/>
            <person name="Jiang B."/>
            <person name="Yang W."/>
            <person name="Lam T.T.-Y."/>
            <person name="Chang Q."/>
            <person name="Ding S."/>
            <person name="Wang X."/>
            <person name="Zhu J."/>
            <person name="Ruan X."/>
            <person name="Zhao L."/>
            <person name="Wei J."/>
            <person name="Que T."/>
            <person name="Du C."/>
            <person name="Cheng J."/>
            <person name="Dai P."/>
            <person name="Han X."/>
            <person name="Huang E."/>
            <person name="Gao Y."/>
            <person name="Liu J."/>
            <person name="Shao H."/>
            <person name="Ye R."/>
            <person name="Li L."/>
            <person name="Wei W."/>
            <person name="Wang X."/>
            <person name="Wang C."/>
            <person name="Yang T."/>
            <person name="Huo Q."/>
            <person name="Li W."/>
            <person name="Guo W."/>
            <person name="Chen H."/>
            <person name="Zhou L."/>
            <person name="Ni X."/>
            <person name="Tian J."/>
            <person name="Zhou Y."/>
            <person name="Sheng Y."/>
            <person name="Liu T."/>
            <person name="Pan Y."/>
            <person name="Xia L."/>
            <person name="Li J."/>
            <person name="Zhao F."/>
            <person name="Cao W."/>
        </authorList>
    </citation>
    <scope>NUCLEOTIDE SEQUENCE</scope>
    <source>
        <strain evidence="1">Dsil-2018</strain>
    </source>
</reference>
<evidence type="ECO:0000313" key="1">
    <source>
        <dbReference type="EMBL" id="KAH7970994.1"/>
    </source>
</evidence>
<organism evidence="1 2">
    <name type="scientific">Dermacentor silvarum</name>
    <name type="common">Tick</name>
    <dbReference type="NCBI Taxonomy" id="543639"/>
    <lineage>
        <taxon>Eukaryota</taxon>
        <taxon>Metazoa</taxon>
        <taxon>Ecdysozoa</taxon>
        <taxon>Arthropoda</taxon>
        <taxon>Chelicerata</taxon>
        <taxon>Arachnida</taxon>
        <taxon>Acari</taxon>
        <taxon>Parasitiformes</taxon>
        <taxon>Ixodida</taxon>
        <taxon>Ixodoidea</taxon>
        <taxon>Ixodidae</taxon>
        <taxon>Rhipicephalinae</taxon>
        <taxon>Dermacentor</taxon>
    </lineage>
</organism>
<comment type="caution">
    <text evidence="1">The sequence shown here is derived from an EMBL/GenBank/DDBJ whole genome shotgun (WGS) entry which is preliminary data.</text>
</comment>
<protein>
    <submittedName>
        <fullName evidence="1">Uncharacterized protein</fullName>
    </submittedName>
</protein>
<dbReference type="Proteomes" id="UP000821865">
    <property type="component" value="Chromosome 11"/>
</dbReference>
<accession>A0ACB8DK75</accession>
<evidence type="ECO:0000313" key="2">
    <source>
        <dbReference type="Proteomes" id="UP000821865"/>
    </source>
</evidence>
<proteinExistence type="predicted"/>